<evidence type="ECO:0000256" key="4">
    <source>
        <dbReference type="ARBA" id="ARBA00022461"/>
    </source>
</evidence>
<feature type="transmembrane region" description="Helical" evidence="15">
    <location>
        <begin position="12"/>
        <end position="33"/>
    </location>
</feature>
<keyword evidence="16" id="KW-1185">Reference proteome</keyword>
<evidence type="ECO:0000256" key="7">
    <source>
        <dbReference type="ARBA" id="ARBA00023053"/>
    </source>
</evidence>
<evidence type="ECO:0000256" key="14">
    <source>
        <dbReference type="SAM" id="MobiDB-lite"/>
    </source>
</evidence>
<protein>
    <submittedName>
        <fullName evidence="17">Uncharacterized protein</fullName>
    </submittedName>
</protein>
<dbReference type="GO" id="GO:0015280">
    <property type="term" value="F:ligand-gated sodium channel activity"/>
    <property type="evidence" value="ECO:0007669"/>
    <property type="project" value="TreeGrafter"/>
</dbReference>
<keyword evidence="3 13" id="KW-0813">Transport</keyword>
<keyword evidence="5 13" id="KW-0812">Transmembrane</keyword>
<evidence type="ECO:0000256" key="3">
    <source>
        <dbReference type="ARBA" id="ARBA00022448"/>
    </source>
</evidence>
<reference evidence="17" key="2">
    <citation type="submission" date="2020-10" db="UniProtKB">
        <authorList>
            <consortium name="WormBaseParasite"/>
        </authorList>
    </citation>
    <scope>IDENTIFICATION</scope>
</reference>
<evidence type="ECO:0000313" key="16">
    <source>
        <dbReference type="Proteomes" id="UP000492821"/>
    </source>
</evidence>
<sequence>MSRCLTAIKGLFFIPLTLCCIALFILQSIYFGLLHSENSGNTESTRYDVTHLPLPQIVICNKIPYNKAGLSSVNSNLNQAYILQYLQQWLDPSYSQMPGFEPLSMAQVQQAENVLQGTFSAGNRVQRLQTIMNQCQDVINSCSFAGNVLSSFECCQFIRPYVGTLNGFCWTFDNEMMVQNQLDLTRGLTITFQVSRNSFFDENGGMTTHPGIEIYFVNNTLSGDRIATELTDPIILADKEGVRARIHQQFTSDLRRYACGQSPKVATETDKHAQRRENSLAACLITTTLANCGCTPLFASFLNLDPRFAQFMQQVNQSTACTVSTFDSCARQFMNYATPQFWEGTVVPHTNKDFVEAIERCRHESHVPCQRIEYPSSRDVYRLPSEYQSSTDYVSRLTVVYDSFTVTNYSYVRNPNLYLLLSYIGYNAALWFTIGHIIWTVVTTPCDWICGRVTKYEMRKRTQVSPISSTAISPPTPPARHGQLPPIVIPPPPVEAVDHPSNDPNSVPEADADKPTTPPPPPPA</sequence>
<keyword evidence="12 13" id="KW-0407">Ion channel</keyword>
<evidence type="ECO:0000256" key="10">
    <source>
        <dbReference type="ARBA" id="ARBA00023180"/>
    </source>
</evidence>
<evidence type="ECO:0000256" key="5">
    <source>
        <dbReference type="ARBA" id="ARBA00022692"/>
    </source>
</evidence>
<evidence type="ECO:0000256" key="12">
    <source>
        <dbReference type="ARBA" id="ARBA00023303"/>
    </source>
</evidence>
<keyword evidence="9 15" id="KW-0472">Membrane</keyword>
<evidence type="ECO:0000256" key="1">
    <source>
        <dbReference type="ARBA" id="ARBA00004141"/>
    </source>
</evidence>
<name>A0A7E4ZS18_PANRE</name>
<evidence type="ECO:0000256" key="6">
    <source>
        <dbReference type="ARBA" id="ARBA00022989"/>
    </source>
</evidence>
<feature type="region of interest" description="Disordered" evidence="14">
    <location>
        <begin position="464"/>
        <end position="524"/>
    </location>
</feature>
<comment type="subcellular location">
    <subcellularLocation>
        <location evidence="1">Membrane</location>
        <topology evidence="1">Multi-pass membrane protein</topology>
    </subcellularLocation>
</comment>
<dbReference type="WBParaSite" id="Pan_g14094.t1">
    <property type="protein sequence ID" value="Pan_g14094.t1"/>
    <property type="gene ID" value="Pan_g14094"/>
</dbReference>
<dbReference type="GO" id="GO:0005886">
    <property type="term" value="C:plasma membrane"/>
    <property type="evidence" value="ECO:0007669"/>
    <property type="project" value="TreeGrafter"/>
</dbReference>
<proteinExistence type="inferred from homology"/>
<evidence type="ECO:0000256" key="11">
    <source>
        <dbReference type="ARBA" id="ARBA00023201"/>
    </source>
</evidence>
<keyword evidence="7" id="KW-0915">Sodium</keyword>
<evidence type="ECO:0000256" key="8">
    <source>
        <dbReference type="ARBA" id="ARBA00023065"/>
    </source>
</evidence>
<dbReference type="PANTHER" id="PTHR11690">
    <property type="entry name" value="AMILORIDE-SENSITIVE SODIUM CHANNEL-RELATED"/>
    <property type="match status" value="1"/>
</dbReference>
<comment type="similarity">
    <text evidence="2 13">Belongs to the amiloride-sensitive sodium channel (TC 1.A.6) family.</text>
</comment>
<organism evidence="16 17">
    <name type="scientific">Panagrellus redivivus</name>
    <name type="common">Microworm</name>
    <dbReference type="NCBI Taxonomy" id="6233"/>
    <lineage>
        <taxon>Eukaryota</taxon>
        <taxon>Metazoa</taxon>
        <taxon>Ecdysozoa</taxon>
        <taxon>Nematoda</taxon>
        <taxon>Chromadorea</taxon>
        <taxon>Rhabditida</taxon>
        <taxon>Tylenchina</taxon>
        <taxon>Panagrolaimomorpha</taxon>
        <taxon>Panagrolaimoidea</taxon>
        <taxon>Panagrolaimidae</taxon>
        <taxon>Panagrellus</taxon>
    </lineage>
</organism>
<reference evidence="16" key="1">
    <citation type="journal article" date="2013" name="Genetics">
        <title>The draft genome and transcriptome of Panagrellus redivivus are shaped by the harsh demands of a free-living lifestyle.</title>
        <authorList>
            <person name="Srinivasan J."/>
            <person name="Dillman A.R."/>
            <person name="Macchietto M.G."/>
            <person name="Heikkinen L."/>
            <person name="Lakso M."/>
            <person name="Fracchia K.M."/>
            <person name="Antoshechkin I."/>
            <person name="Mortazavi A."/>
            <person name="Wong G."/>
            <person name="Sternberg P.W."/>
        </authorList>
    </citation>
    <scope>NUCLEOTIDE SEQUENCE [LARGE SCALE GENOMIC DNA]</scope>
    <source>
        <strain evidence="16">MT8872</strain>
    </source>
</reference>
<dbReference type="Pfam" id="PF00858">
    <property type="entry name" value="ASC"/>
    <property type="match status" value="1"/>
</dbReference>
<keyword evidence="6 15" id="KW-1133">Transmembrane helix</keyword>
<keyword evidence="10" id="KW-0325">Glycoprotein</keyword>
<dbReference type="AlphaFoldDB" id="A0A7E4ZS18"/>
<evidence type="ECO:0000256" key="9">
    <source>
        <dbReference type="ARBA" id="ARBA00023136"/>
    </source>
</evidence>
<keyword evidence="11 13" id="KW-0739">Sodium transport</keyword>
<keyword evidence="8 13" id="KW-0406">Ion transport</keyword>
<evidence type="ECO:0000256" key="15">
    <source>
        <dbReference type="SAM" id="Phobius"/>
    </source>
</evidence>
<evidence type="ECO:0000256" key="2">
    <source>
        <dbReference type="ARBA" id="ARBA00007193"/>
    </source>
</evidence>
<dbReference type="PANTHER" id="PTHR11690:SF300">
    <property type="entry name" value="PICKPOCKET PROTEIN 19"/>
    <property type="match status" value="1"/>
</dbReference>
<evidence type="ECO:0000313" key="17">
    <source>
        <dbReference type="WBParaSite" id="Pan_g14094.t1"/>
    </source>
</evidence>
<keyword evidence="4 13" id="KW-0894">Sodium channel</keyword>
<evidence type="ECO:0000256" key="13">
    <source>
        <dbReference type="RuleBase" id="RU000679"/>
    </source>
</evidence>
<accession>A0A7E4ZS18</accession>
<dbReference type="InterPro" id="IPR001873">
    <property type="entry name" value="ENaC"/>
</dbReference>
<dbReference type="Proteomes" id="UP000492821">
    <property type="component" value="Unassembled WGS sequence"/>
</dbReference>